<geneLocation type="plasmid" evidence="2">
    <name>pHma11p1</name>
</geneLocation>
<keyword evidence="2" id="KW-0614">Plasmid</keyword>
<reference evidence="2 3" key="1">
    <citation type="submission" date="2015-01" db="EMBL/GenBank/DDBJ databases">
        <title>Comparative genomics of the lactic acid bacteria isolated from the honey bee gut.</title>
        <authorList>
            <person name="Ellegaard K.M."/>
            <person name="Tamarit D."/>
            <person name="Javelind E."/>
            <person name="Olofsson T."/>
            <person name="Andersson S.G."/>
            <person name="Vasquez A."/>
        </authorList>
    </citation>
    <scope>NUCLEOTIDE SEQUENCE [LARGE SCALE GENOMIC DNA]</scope>
    <source>
        <strain evidence="2 3">Hma11</strain>
        <plasmid evidence="2">pHma11p1</plasmid>
    </source>
</reference>
<dbReference type="RefSeq" id="WP_046308290.1">
    <property type="nucleotide sequence ID" value="NZ_KQ034005.1"/>
</dbReference>
<feature type="transmembrane region" description="Helical" evidence="1">
    <location>
        <begin position="108"/>
        <end position="127"/>
    </location>
</feature>
<proteinExistence type="predicted"/>
<evidence type="ECO:0000256" key="1">
    <source>
        <dbReference type="SAM" id="Phobius"/>
    </source>
</evidence>
<dbReference type="EMBL" id="JXLG01000016">
    <property type="protein sequence ID" value="KJY59644.1"/>
    <property type="molecule type" value="Genomic_DNA"/>
</dbReference>
<comment type="caution">
    <text evidence="2">The sequence shown here is derived from an EMBL/GenBank/DDBJ whole genome shotgun (WGS) entry which is preliminary data.</text>
</comment>
<sequence length="271" mass="30996">MPAKSNETYEEVKIINFNGQGIEEIQPDGQIKLSSLQPITCTVEDITKIEKKEEIRMQPKSVANEKEEYFIYLGGVDGNPNAESNKVSIEGNNNNITKLIKAKNMLEFVLLIATVICVLVLVYNQFSRVPATILTINKNVFVFIIAGLGIPLLFSLVLTTTAKIEDKYKCINFENLCDFEYYGDKYKINKDTYFELTSVVEKIRYEKEKAKVQEWVKAKNWYIDCFMLDLVLMLIIAVFAKLSIGLTLIMTVINTVVYVLQYFAFIKTVEN</sequence>
<name>A0A0F4LMZ4_9LACO</name>
<accession>A0A0F4LMZ4</accession>
<gene>
    <name evidence="2" type="ORF">JF72_14760</name>
</gene>
<keyword evidence="1" id="KW-0812">Transmembrane</keyword>
<keyword evidence="1" id="KW-1133">Transmembrane helix</keyword>
<keyword evidence="1" id="KW-0472">Membrane</keyword>
<dbReference type="Proteomes" id="UP000033682">
    <property type="component" value="Plasmid pHma11p1"/>
</dbReference>
<dbReference type="PATRIC" id="fig|303541.3.peg.47"/>
<evidence type="ECO:0000313" key="3">
    <source>
        <dbReference type="Proteomes" id="UP000033682"/>
    </source>
</evidence>
<feature type="transmembrane region" description="Helical" evidence="1">
    <location>
        <begin position="221"/>
        <end position="240"/>
    </location>
</feature>
<feature type="transmembrane region" description="Helical" evidence="1">
    <location>
        <begin position="139"/>
        <end position="159"/>
    </location>
</feature>
<dbReference type="AlphaFoldDB" id="A0A0F4LMZ4"/>
<organism evidence="2 3">
    <name type="scientific">Lactobacillus apis</name>
    <dbReference type="NCBI Taxonomy" id="303541"/>
    <lineage>
        <taxon>Bacteria</taxon>
        <taxon>Bacillati</taxon>
        <taxon>Bacillota</taxon>
        <taxon>Bacilli</taxon>
        <taxon>Lactobacillales</taxon>
        <taxon>Lactobacillaceae</taxon>
        <taxon>Lactobacillus</taxon>
    </lineage>
</organism>
<protein>
    <submittedName>
        <fullName evidence="2">Uncharacterized protein</fullName>
    </submittedName>
</protein>
<feature type="transmembrane region" description="Helical" evidence="1">
    <location>
        <begin position="246"/>
        <end position="265"/>
    </location>
</feature>
<keyword evidence="3" id="KW-1185">Reference proteome</keyword>
<evidence type="ECO:0000313" key="2">
    <source>
        <dbReference type="EMBL" id="KJY59644.1"/>
    </source>
</evidence>
<dbReference type="HOGENOM" id="CLU_1025954_0_0_9"/>